<dbReference type="PANTHER" id="PTHR23114">
    <property type="entry name" value="M7GPPPN-MRNA HYDROLASE"/>
    <property type="match status" value="1"/>
</dbReference>
<dbReference type="KEGG" id="dvn:HQ394_13995"/>
<evidence type="ECO:0000256" key="3">
    <source>
        <dbReference type="HAMAP-Rule" id="MF_00298"/>
    </source>
</evidence>
<evidence type="ECO:0000256" key="1">
    <source>
        <dbReference type="ARBA" id="ARBA00001946"/>
    </source>
</evidence>
<dbReference type="InterPro" id="IPR022927">
    <property type="entry name" value="RppH"/>
</dbReference>
<dbReference type="AlphaFoldDB" id="A0A7H1N3F1"/>
<dbReference type="GO" id="GO:0006402">
    <property type="term" value="P:mRNA catabolic process"/>
    <property type="evidence" value="ECO:0007669"/>
    <property type="project" value="TreeGrafter"/>
</dbReference>
<sequence length="167" mass="18996">MTGSHEALPYRRGVGALLFNTAGEVLVARRTDTAEAWQFPQGGIDKGERPRLAVLRELAEEIGTDRAEIIAKSSQWYRYDLPAELLGRVWQGRYRGQEQRWFALRFLGRDAEIDLNASSHPEFDAWRWVPLASTPAFAVPFKRHLYEALVSEFTPVAQRLAAQRPST</sequence>
<dbReference type="GO" id="GO:0034353">
    <property type="term" value="F:mRNA 5'-diphosphatase activity"/>
    <property type="evidence" value="ECO:0007669"/>
    <property type="project" value="TreeGrafter"/>
</dbReference>
<dbReference type="PROSITE" id="PS51462">
    <property type="entry name" value="NUDIX"/>
    <property type="match status" value="1"/>
</dbReference>
<comment type="cofactor">
    <cofactor evidence="3">
        <name>a divalent metal cation</name>
        <dbReference type="ChEBI" id="CHEBI:60240"/>
    </cofactor>
</comment>
<dbReference type="Proteomes" id="UP000516369">
    <property type="component" value="Chromosome"/>
</dbReference>
<evidence type="ECO:0000313" key="6">
    <source>
        <dbReference type="Proteomes" id="UP000516369"/>
    </source>
</evidence>
<dbReference type="InterPro" id="IPR000086">
    <property type="entry name" value="NUDIX_hydrolase_dom"/>
</dbReference>
<feature type="short sequence motif" description="Nudix box" evidence="3">
    <location>
        <begin position="42"/>
        <end position="63"/>
    </location>
</feature>
<dbReference type="EMBL" id="CP053923">
    <property type="protein sequence ID" value="QNT70237.1"/>
    <property type="molecule type" value="Genomic_DNA"/>
</dbReference>
<dbReference type="HAMAP" id="MF_00298">
    <property type="entry name" value="Nudix_RppH"/>
    <property type="match status" value="1"/>
</dbReference>
<dbReference type="NCBIfam" id="NF001938">
    <property type="entry name" value="PRK00714.1-5"/>
    <property type="match status" value="1"/>
</dbReference>
<dbReference type="SUPFAM" id="SSF55811">
    <property type="entry name" value="Nudix"/>
    <property type="match status" value="1"/>
</dbReference>
<dbReference type="GO" id="GO:0005737">
    <property type="term" value="C:cytoplasm"/>
    <property type="evidence" value="ECO:0007669"/>
    <property type="project" value="TreeGrafter"/>
</dbReference>
<dbReference type="NCBIfam" id="NF001936">
    <property type="entry name" value="PRK00714.1-3"/>
    <property type="match status" value="1"/>
</dbReference>
<evidence type="ECO:0000256" key="2">
    <source>
        <dbReference type="ARBA" id="ARBA00022801"/>
    </source>
</evidence>
<comment type="similarity">
    <text evidence="3">Belongs to the Nudix hydrolase family. RppH subfamily.</text>
</comment>
<feature type="domain" description="Nudix hydrolase" evidence="4">
    <location>
        <begin position="9"/>
        <end position="151"/>
    </location>
</feature>
<accession>A0A7H1N3F1</accession>
<dbReference type="Pfam" id="PF00293">
    <property type="entry name" value="NUDIX"/>
    <property type="match status" value="1"/>
</dbReference>
<dbReference type="CDD" id="cd03671">
    <property type="entry name" value="NUDIX_Ap4A_hydrolase_plant_like"/>
    <property type="match status" value="1"/>
</dbReference>
<reference evidence="5 6" key="1">
    <citation type="submission" date="2020-05" db="EMBL/GenBank/DDBJ databases">
        <title>Complete closed genome sequence of Defluviicoccus vanus.</title>
        <authorList>
            <person name="Bessarab I."/>
            <person name="Arumugam K."/>
            <person name="Maszenan A.M."/>
            <person name="Seviour R.J."/>
            <person name="Williams R.B."/>
        </authorList>
    </citation>
    <scope>NUCLEOTIDE SEQUENCE [LARGE SCALE GENOMIC DNA]</scope>
    <source>
        <strain evidence="5 6">Ben 114</strain>
    </source>
</reference>
<dbReference type="PANTHER" id="PTHR23114:SF17">
    <property type="entry name" value="M7GPPPN-MRNA HYDROLASE"/>
    <property type="match status" value="1"/>
</dbReference>
<dbReference type="InterPro" id="IPR015797">
    <property type="entry name" value="NUDIX_hydrolase-like_dom_sf"/>
</dbReference>
<evidence type="ECO:0000259" key="4">
    <source>
        <dbReference type="PROSITE" id="PS51462"/>
    </source>
</evidence>
<keyword evidence="2 3" id="KW-0378">Hydrolase</keyword>
<gene>
    <name evidence="3" type="primary">rppH</name>
    <name evidence="3" type="synonym">nudH</name>
    <name evidence="5" type="ORF">HQ394_13995</name>
</gene>
<organism evidence="5 6">
    <name type="scientific">Defluviicoccus vanus</name>
    <dbReference type="NCBI Taxonomy" id="111831"/>
    <lineage>
        <taxon>Bacteria</taxon>
        <taxon>Pseudomonadati</taxon>
        <taxon>Pseudomonadota</taxon>
        <taxon>Alphaproteobacteria</taxon>
        <taxon>Rhodospirillales</taxon>
        <taxon>Rhodospirillaceae</taxon>
        <taxon>Defluviicoccus</taxon>
    </lineage>
</organism>
<dbReference type="RefSeq" id="WP_190260723.1">
    <property type="nucleotide sequence ID" value="NZ_CP053923.1"/>
</dbReference>
<dbReference type="Gene3D" id="3.90.79.10">
    <property type="entry name" value="Nucleoside Triphosphate Pyrophosphohydrolase"/>
    <property type="match status" value="1"/>
</dbReference>
<dbReference type="EC" id="3.6.1.-" evidence="3"/>
<comment type="function">
    <text evidence="3">Accelerates the degradation of transcripts by removing pyrophosphate from the 5'-end of triphosphorylated RNA, leading to a more labile monophosphorylated state that can stimulate subsequent ribonuclease cleavage.</text>
</comment>
<evidence type="ECO:0000313" key="5">
    <source>
        <dbReference type="EMBL" id="QNT70237.1"/>
    </source>
</evidence>
<protein>
    <recommendedName>
        <fullName evidence="3">RNA pyrophosphohydrolase</fullName>
        <ecNumber evidence="3">3.6.1.-</ecNumber>
    </recommendedName>
    <alternativeName>
        <fullName evidence="3">(Di)nucleoside polyphosphate hydrolase</fullName>
    </alternativeName>
</protein>
<keyword evidence="6" id="KW-1185">Reference proteome</keyword>
<dbReference type="PROSITE" id="PS00893">
    <property type="entry name" value="NUDIX_BOX"/>
    <property type="match status" value="1"/>
</dbReference>
<dbReference type="InterPro" id="IPR020084">
    <property type="entry name" value="NUDIX_hydrolase_CS"/>
</dbReference>
<comment type="cofactor">
    <cofactor evidence="1">
        <name>Mg(2+)</name>
        <dbReference type="ChEBI" id="CHEBI:18420"/>
    </cofactor>
</comment>
<name>A0A7H1N3F1_9PROT</name>
<proteinExistence type="inferred from homology"/>